<dbReference type="Gene3D" id="3.40.50.720">
    <property type="entry name" value="NAD(P)-binding Rossmann-like Domain"/>
    <property type="match status" value="1"/>
</dbReference>
<dbReference type="InterPro" id="IPR013120">
    <property type="entry name" value="FAR_NAD-bd"/>
</dbReference>
<dbReference type="EC" id="1.2.1.84" evidence="1"/>
<keyword evidence="4" id="KW-1185">Reference proteome</keyword>
<comment type="catalytic activity">
    <reaction evidence="1">
        <text>a long-chain fatty acyl-CoA + 2 NADPH + 2 H(+) = a long-chain primary fatty alcohol + 2 NADP(+) + CoA</text>
        <dbReference type="Rhea" id="RHEA:52716"/>
        <dbReference type="ChEBI" id="CHEBI:15378"/>
        <dbReference type="ChEBI" id="CHEBI:57287"/>
        <dbReference type="ChEBI" id="CHEBI:57783"/>
        <dbReference type="ChEBI" id="CHEBI:58349"/>
        <dbReference type="ChEBI" id="CHEBI:77396"/>
        <dbReference type="ChEBI" id="CHEBI:83139"/>
        <dbReference type="EC" id="1.2.1.84"/>
    </reaction>
</comment>
<dbReference type="HOGENOM" id="CLU_024661_2_0_1"/>
<dbReference type="InterPro" id="IPR026055">
    <property type="entry name" value="FAR"/>
</dbReference>
<keyword evidence="1" id="KW-0444">Lipid biosynthesis</keyword>
<evidence type="ECO:0000313" key="3">
    <source>
        <dbReference type="EnsemblMetazoa" id="MESCA008791-PA"/>
    </source>
</evidence>
<reference evidence="4" key="1">
    <citation type="submission" date="2013-02" db="EMBL/GenBank/DDBJ databases">
        <authorList>
            <person name="Hughes D."/>
        </authorList>
    </citation>
    <scope>NUCLEOTIDE SEQUENCE</scope>
    <source>
        <strain>Durham</strain>
        <strain evidence="4">NC isolate 2 -- Noor lab</strain>
    </source>
</reference>
<evidence type="ECO:0000259" key="2">
    <source>
        <dbReference type="Pfam" id="PF07993"/>
    </source>
</evidence>
<dbReference type="OMA" id="HTAVNIN"/>
<dbReference type="EnsemblMetazoa" id="MESCA008791-RA">
    <property type="protein sequence ID" value="MESCA008791-PA"/>
    <property type="gene ID" value="MESCA008791"/>
</dbReference>
<evidence type="ECO:0000256" key="1">
    <source>
        <dbReference type="RuleBase" id="RU363097"/>
    </source>
</evidence>
<dbReference type="PANTHER" id="PTHR11011">
    <property type="entry name" value="MALE STERILITY PROTEIN 2-RELATED"/>
    <property type="match status" value="1"/>
</dbReference>
<dbReference type="Pfam" id="PF07993">
    <property type="entry name" value="NAD_binding_4"/>
    <property type="match status" value="1"/>
</dbReference>
<keyword evidence="1" id="KW-0560">Oxidoreductase</keyword>
<dbReference type="InterPro" id="IPR036291">
    <property type="entry name" value="NAD(P)-bd_dom_sf"/>
</dbReference>
<dbReference type="STRING" id="36166.T1GY69"/>
<reference evidence="3" key="2">
    <citation type="submission" date="2015-06" db="UniProtKB">
        <authorList>
            <consortium name="EnsemblMetazoa"/>
        </authorList>
    </citation>
    <scope>IDENTIFICATION</scope>
</reference>
<evidence type="ECO:0000313" key="4">
    <source>
        <dbReference type="Proteomes" id="UP000015102"/>
    </source>
</evidence>
<keyword evidence="1" id="KW-0521">NADP</keyword>
<keyword evidence="1" id="KW-0443">Lipid metabolism</keyword>
<feature type="domain" description="Thioester reductase (TE)" evidence="2">
    <location>
        <begin position="1"/>
        <end position="190"/>
    </location>
</feature>
<comment type="function">
    <text evidence="1">Catalyzes the reduction of fatty acyl-CoA to fatty alcohols.</text>
</comment>
<dbReference type="GO" id="GO:0080019">
    <property type="term" value="F:alcohol-forming very long-chain fatty acyl-CoA reductase activity"/>
    <property type="evidence" value="ECO:0007669"/>
    <property type="project" value="InterPro"/>
</dbReference>
<dbReference type="EMBL" id="CAQQ02113274">
    <property type="status" value="NOT_ANNOTATED_CDS"/>
    <property type="molecule type" value="Genomic_DNA"/>
</dbReference>
<sequence length="196" mass="22323">MLLRHKKGASVENRLRDFKNGIIFRRLKQEKPEALDKLVAIPGDISLPMLGIPTKYIKAMENVSLVIHSAATVRFDEPLKAAINLNVSATYEAIKLSKKFPRLDLFCHISTFYSNPNLKFVENKLYPPPMDWQTAIKLSESNIPDETINIFGKKYIQGFPNTYTFTKNLSENVVNDHSHLFPVLIVRPSISKLLVI</sequence>
<dbReference type="GO" id="GO:0005777">
    <property type="term" value="C:peroxisome"/>
    <property type="evidence" value="ECO:0007669"/>
    <property type="project" value="TreeGrafter"/>
</dbReference>
<dbReference type="Proteomes" id="UP000015102">
    <property type="component" value="Unassembled WGS sequence"/>
</dbReference>
<proteinExistence type="inferred from homology"/>
<dbReference type="SUPFAM" id="SSF51735">
    <property type="entry name" value="NAD(P)-binding Rossmann-fold domains"/>
    <property type="match status" value="1"/>
</dbReference>
<dbReference type="AlphaFoldDB" id="T1GY69"/>
<dbReference type="GO" id="GO:0035336">
    <property type="term" value="P:long-chain fatty-acyl-CoA metabolic process"/>
    <property type="evidence" value="ECO:0007669"/>
    <property type="project" value="TreeGrafter"/>
</dbReference>
<dbReference type="GO" id="GO:0102965">
    <property type="term" value="F:alcohol-forming long-chain fatty acyl-CoA reductase activity"/>
    <property type="evidence" value="ECO:0007669"/>
    <property type="project" value="UniProtKB-EC"/>
</dbReference>
<name>T1GY69_MEGSC</name>
<organism evidence="3 4">
    <name type="scientific">Megaselia scalaris</name>
    <name type="common">Humpbacked fly</name>
    <name type="synonym">Phora scalaris</name>
    <dbReference type="NCBI Taxonomy" id="36166"/>
    <lineage>
        <taxon>Eukaryota</taxon>
        <taxon>Metazoa</taxon>
        <taxon>Ecdysozoa</taxon>
        <taxon>Arthropoda</taxon>
        <taxon>Hexapoda</taxon>
        <taxon>Insecta</taxon>
        <taxon>Pterygota</taxon>
        <taxon>Neoptera</taxon>
        <taxon>Endopterygota</taxon>
        <taxon>Diptera</taxon>
        <taxon>Brachycera</taxon>
        <taxon>Muscomorpha</taxon>
        <taxon>Platypezoidea</taxon>
        <taxon>Phoridae</taxon>
        <taxon>Megaseliini</taxon>
        <taxon>Megaselia</taxon>
    </lineage>
</organism>
<protein>
    <recommendedName>
        <fullName evidence="1">Fatty acyl-CoA reductase</fullName>
        <ecNumber evidence="1">1.2.1.84</ecNumber>
    </recommendedName>
</protein>
<comment type="similarity">
    <text evidence="1">Belongs to the fatty acyl-CoA reductase family.</text>
</comment>
<dbReference type="EMBL" id="CAQQ02113273">
    <property type="status" value="NOT_ANNOTATED_CDS"/>
    <property type="molecule type" value="Genomic_DNA"/>
</dbReference>
<dbReference type="PANTHER" id="PTHR11011:SF24">
    <property type="entry name" value="FATTY ACYL-COA REDUCTASE"/>
    <property type="match status" value="1"/>
</dbReference>
<accession>T1GY69</accession>